<dbReference type="InterPro" id="IPR000086">
    <property type="entry name" value="NUDIX_hydrolase_dom"/>
</dbReference>
<evidence type="ECO:0000313" key="5">
    <source>
        <dbReference type="Proteomes" id="UP000215027"/>
    </source>
</evidence>
<evidence type="ECO:0000259" key="3">
    <source>
        <dbReference type="PROSITE" id="PS51462"/>
    </source>
</evidence>
<evidence type="ECO:0000256" key="2">
    <source>
        <dbReference type="ARBA" id="ARBA00022801"/>
    </source>
</evidence>
<keyword evidence="2 4" id="KW-0378">Hydrolase</keyword>
<sequence>MIKPWTKIGSEYLGDFRIFRIRADHSRSPRTGDEHRFFVLESPDWVNVIPLTPAGNVVMIRQFRHGVEAVTLEIPGGMVDEADGDPAVSAARELREETGYEAAEIIHLGSVEPNPAFLNNRCHSYLARDARWVAAPQLDGAEDIAFEEVPLGDITALIQSGAITHSLTIAAFYYLELSGLKKPT</sequence>
<dbReference type="Pfam" id="PF00293">
    <property type="entry name" value="NUDIX"/>
    <property type="match status" value="1"/>
</dbReference>
<evidence type="ECO:0000313" key="4">
    <source>
        <dbReference type="EMBL" id="CUS03254.2"/>
    </source>
</evidence>
<keyword evidence="5" id="KW-1185">Reference proteome</keyword>
<name>A0A160T146_9CHLR</name>
<dbReference type="EMBL" id="LN890655">
    <property type="protein sequence ID" value="CUS03254.2"/>
    <property type="molecule type" value="Genomic_DNA"/>
</dbReference>
<dbReference type="AlphaFoldDB" id="A0A160T146"/>
<dbReference type="RefSeq" id="WP_095042775.1">
    <property type="nucleotide sequence ID" value="NZ_LN890655.1"/>
</dbReference>
<reference evidence="4" key="1">
    <citation type="submission" date="2016-01" db="EMBL/GenBank/DDBJ databases">
        <authorList>
            <person name="Mcilroy J.S."/>
            <person name="Karst M S."/>
            <person name="Albertsen M."/>
        </authorList>
    </citation>
    <scope>NUCLEOTIDE SEQUENCE</scope>
    <source>
        <strain evidence="4">Cfx-K</strain>
    </source>
</reference>
<accession>A0A160T146</accession>
<feature type="domain" description="Nudix hydrolase" evidence="3">
    <location>
        <begin position="41"/>
        <end position="171"/>
    </location>
</feature>
<dbReference type="PROSITE" id="PS51462">
    <property type="entry name" value="NUDIX"/>
    <property type="match status" value="1"/>
</dbReference>
<dbReference type="GO" id="GO:0016787">
    <property type="term" value="F:hydrolase activity"/>
    <property type="evidence" value="ECO:0007669"/>
    <property type="project" value="UniProtKB-KW"/>
</dbReference>
<dbReference type="InterPro" id="IPR015797">
    <property type="entry name" value="NUDIX_hydrolase-like_dom_sf"/>
</dbReference>
<dbReference type="KEGG" id="pbf:CFX0092_A1376"/>
<evidence type="ECO:0000256" key="1">
    <source>
        <dbReference type="ARBA" id="ARBA00001946"/>
    </source>
</evidence>
<dbReference type="PANTHER" id="PTHR11839">
    <property type="entry name" value="UDP/ADP-SUGAR PYROPHOSPHATASE"/>
    <property type="match status" value="1"/>
</dbReference>
<dbReference type="GO" id="GO:0006753">
    <property type="term" value="P:nucleoside phosphate metabolic process"/>
    <property type="evidence" value="ECO:0007669"/>
    <property type="project" value="TreeGrafter"/>
</dbReference>
<dbReference type="CDD" id="cd03424">
    <property type="entry name" value="NUDIX_ADPRase_Nudt5_UGPPase_Nudt14"/>
    <property type="match status" value="1"/>
</dbReference>
<dbReference type="GO" id="GO:0005829">
    <property type="term" value="C:cytosol"/>
    <property type="evidence" value="ECO:0007669"/>
    <property type="project" value="TreeGrafter"/>
</dbReference>
<dbReference type="OrthoDB" id="9806150at2"/>
<dbReference type="GO" id="GO:0019693">
    <property type="term" value="P:ribose phosphate metabolic process"/>
    <property type="evidence" value="ECO:0007669"/>
    <property type="project" value="TreeGrafter"/>
</dbReference>
<organism evidence="4 5">
    <name type="scientific">Candidatus Promineifilum breve</name>
    <dbReference type="NCBI Taxonomy" id="1806508"/>
    <lineage>
        <taxon>Bacteria</taxon>
        <taxon>Bacillati</taxon>
        <taxon>Chloroflexota</taxon>
        <taxon>Ardenticatenia</taxon>
        <taxon>Candidatus Promineifilales</taxon>
        <taxon>Candidatus Promineifilaceae</taxon>
        <taxon>Candidatus Promineifilum</taxon>
    </lineage>
</organism>
<comment type="cofactor">
    <cofactor evidence="1">
        <name>Mg(2+)</name>
        <dbReference type="ChEBI" id="CHEBI:18420"/>
    </cofactor>
</comment>
<proteinExistence type="predicted"/>
<dbReference type="PANTHER" id="PTHR11839:SF18">
    <property type="entry name" value="NUDIX HYDROLASE DOMAIN-CONTAINING PROTEIN"/>
    <property type="match status" value="1"/>
</dbReference>
<dbReference type="Proteomes" id="UP000215027">
    <property type="component" value="Chromosome I"/>
</dbReference>
<dbReference type="Gene3D" id="3.90.79.10">
    <property type="entry name" value="Nucleoside Triphosphate Pyrophosphohydrolase"/>
    <property type="match status" value="1"/>
</dbReference>
<dbReference type="SUPFAM" id="SSF55811">
    <property type="entry name" value="Nudix"/>
    <property type="match status" value="1"/>
</dbReference>
<gene>
    <name evidence="4" type="ORF">CFX0092_A1376</name>
</gene>
<protein>
    <submittedName>
        <fullName evidence="4">NUDIX hydrolase</fullName>
    </submittedName>
</protein>